<keyword evidence="1" id="KW-0472">Membrane</keyword>
<proteinExistence type="predicted"/>
<feature type="transmembrane region" description="Helical" evidence="1">
    <location>
        <begin position="45"/>
        <end position="68"/>
    </location>
</feature>
<dbReference type="AlphaFoldDB" id="A0A9C9K103"/>
<keyword evidence="1" id="KW-0812">Transmembrane</keyword>
<accession>A0A9C9K103</accession>
<sequence length="70" mass="7979">MYGIARFFIGVGVLFVIIGLLLFLFPKFNFLKLPGDIVVKHDNFILILPIATSILVSLILTILLNFIFRR</sequence>
<feature type="transmembrane region" description="Helical" evidence="1">
    <location>
        <begin position="7"/>
        <end position="25"/>
    </location>
</feature>
<dbReference type="PANTHER" id="PTHR36443">
    <property type="entry name" value="BSR5223 PROTEIN"/>
    <property type="match status" value="1"/>
</dbReference>
<gene>
    <name evidence="2" type="ORF">ENI34_10620</name>
</gene>
<evidence type="ECO:0000313" key="3">
    <source>
        <dbReference type="Proteomes" id="UP000885826"/>
    </source>
</evidence>
<dbReference type="InterPro" id="IPR021320">
    <property type="entry name" value="DUF2905"/>
</dbReference>
<evidence type="ECO:0000313" key="2">
    <source>
        <dbReference type="EMBL" id="HEC79571.1"/>
    </source>
</evidence>
<name>A0A9C9K103_UNCW3</name>
<dbReference type="PANTHER" id="PTHR36443:SF1">
    <property type="entry name" value="BSR5223 PROTEIN"/>
    <property type="match status" value="1"/>
</dbReference>
<comment type="caution">
    <text evidence="2">The sequence shown here is derived from an EMBL/GenBank/DDBJ whole genome shotgun (WGS) entry which is preliminary data.</text>
</comment>
<organism evidence="2 3">
    <name type="scientific">candidate division WOR-3 bacterium</name>
    <dbReference type="NCBI Taxonomy" id="2052148"/>
    <lineage>
        <taxon>Bacteria</taxon>
        <taxon>Bacteria division WOR-3</taxon>
    </lineage>
</organism>
<dbReference type="Proteomes" id="UP000885826">
    <property type="component" value="Unassembled WGS sequence"/>
</dbReference>
<dbReference type="EMBL" id="DRIG01000109">
    <property type="protein sequence ID" value="HEC79571.1"/>
    <property type="molecule type" value="Genomic_DNA"/>
</dbReference>
<evidence type="ECO:0000256" key="1">
    <source>
        <dbReference type="SAM" id="Phobius"/>
    </source>
</evidence>
<reference evidence="2" key="1">
    <citation type="journal article" date="2020" name="mSystems">
        <title>Genome- and Community-Level Interaction Insights into Carbon Utilization and Element Cycling Functions of Hydrothermarchaeota in Hydrothermal Sediment.</title>
        <authorList>
            <person name="Zhou Z."/>
            <person name="Liu Y."/>
            <person name="Xu W."/>
            <person name="Pan J."/>
            <person name="Luo Z.H."/>
            <person name="Li M."/>
        </authorList>
    </citation>
    <scope>NUCLEOTIDE SEQUENCE</scope>
    <source>
        <strain evidence="2">HyVt-388</strain>
    </source>
</reference>
<keyword evidence="1" id="KW-1133">Transmembrane helix</keyword>
<protein>
    <submittedName>
        <fullName evidence="2">DUF2905 domain-containing protein</fullName>
    </submittedName>
</protein>
<dbReference type="Pfam" id="PF11146">
    <property type="entry name" value="DUF2905"/>
    <property type="match status" value="1"/>
</dbReference>